<sequence length="355" mass="40365">MYEVTNKDGRRQRRHVDQLRQVSESLQTGKQQYSKREQHMPVQLFGWKDTPVQQEPDQDQPPLLERHHEMIPQREKSWESDQTSGQNQQETQKRGRPCKEQQQQAPCLQPVNTKHPHQPLSLQLKGRRFEPPLGRVPMHPLTRATTDFVSVPYKPWFLYCLMYSLYPLSVQTTSFLVWFLFLILFKNFHSHGFKLPCSSYIQCLGFWCRCNSGYKVVAQCSQAQAAGGGSRMDEGSFQVAKASLTEEARQLVTASKLLVKSATSPAGLDLPENLANCLHRLRRLTDLAADLTSYTTSPLQTRNLVVKVRDVASVFRETLVSALNAGTQESLLLARAENLASVLATLLRSLRVFSP</sequence>
<protein>
    <submittedName>
        <fullName evidence="3">Uncharacterized protein</fullName>
    </submittedName>
</protein>
<dbReference type="AlphaFoldDB" id="A0A7R9HRH9"/>
<feature type="compositionally biased region" description="Low complexity" evidence="1">
    <location>
        <begin position="51"/>
        <end position="63"/>
    </location>
</feature>
<organism evidence="3">
    <name type="scientific">Timema monikensis</name>
    <dbReference type="NCBI Taxonomy" id="170555"/>
    <lineage>
        <taxon>Eukaryota</taxon>
        <taxon>Metazoa</taxon>
        <taxon>Ecdysozoa</taxon>
        <taxon>Arthropoda</taxon>
        <taxon>Hexapoda</taxon>
        <taxon>Insecta</taxon>
        <taxon>Pterygota</taxon>
        <taxon>Neoptera</taxon>
        <taxon>Polyneoptera</taxon>
        <taxon>Phasmatodea</taxon>
        <taxon>Timematodea</taxon>
        <taxon>Timematoidea</taxon>
        <taxon>Timematidae</taxon>
        <taxon>Timema</taxon>
    </lineage>
</organism>
<keyword evidence="2" id="KW-1133">Transmembrane helix</keyword>
<feature type="region of interest" description="Disordered" evidence="1">
    <location>
        <begin position="1"/>
        <end position="120"/>
    </location>
</feature>
<feature type="compositionally biased region" description="Polar residues" evidence="1">
    <location>
        <begin position="100"/>
        <end position="112"/>
    </location>
</feature>
<feature type="compositionally biased region" description="Basic and acidic residues" evidence="1">
    <location>
        <begin position="64"/>
        <end position="79"/>
    </location>
</feature>
<feature type="compositionally biased region" description="Polar residues" evidence="1">
    <location>
        <begin position="80"/>
        <end position="90"/>
    </location>
</feature>
<proteinExistence type="predicted"/>
<evidence type="ECO:0000256" key="2">
    <source>
        <dbReference type="SAM" id="Phobius"/>
    </source>
</evidence>
<name>A0A7R9HRH9_9NEOP</name>
<evidence type="ECO:0000256" key="1">
    <source>
        <dbReference type="SAM" id="MobiDB-lite"/>
    </source>
</evidence>
<feature type="transmembrane region" description="Helical" evidence="2">
    <location>
        <begin position="156"/>
        <end position="185"/>
    </location>
</feature>
<dbReference type="EMBL" id="OB795287">
    <property type="protein sequence ID" value="CAD7431998.1"/>
    <property type="molecule type" value="Genomic_DNA"/>
</dbReference>
<gene>
    <name evidence="3" type="ORF">TMSB3V08_LOCUS8717</name>
</gene>
<accession>A0A7R9HRH9</accession>
<keyword evidence="2" id="KW-0472">Membrane</keyword>
<feature type="compositionally biased region" description="Polar residues" evidence="1">
    <location>
        <begin position="20"/>
        <end position="32"/>
    </location>
</feature>
<keyword evidence="2" id="KW-0812">Transmembrane</keyword>
<reference evidence="3" key="1">
    <citation type="submission" date="2020-11" db="EMBL/GenBank/DDBJ databases">
        <authorList>
            <person name="Tran Van P."/>
        </authorList>
    </citation>
    <scope>NUCLEOTIDE SEQUENCE</scope>
</reference>
<evidence type="ECO:0000313" key="3">
    <source>
        <dbReference type="EMBL" id="CAD7431998.1"/>
    </source>
</evidence>